<dbReference type="PANTHER" id="PTHR34824">
    <property type="entry name" value="HEAT-INDUCIBLE TRANSCRIPTION REPRESSOR HRCA"/>
    <property type="match status" value="1"/>
</dbReference>
<proteinExistence type="inferred from homology"/>
<dbReference type="InterPro" id="IPR021153">
    <property type="entry name" value="HrcA_C"/>
</dbReference>
<evidence type="ECO:0000313" key="9">
    <source>
        <dbReference type="EMBL" id="RRQ03363.1"/>
    </source>
</evidence>
<reference evidence="10 11" key="1">
    <citation type="submission" date="2018-01" db="EMBL/GenBank/DDBJ databases">
        <title>Twenty Corynebacterium bovis Genomes.</title>
        <authorList>
            <person name="Gulvik C.A."/>
        </authorList>
    </citation>
    <scope>NUCLEOTIDE SEQUENCE [LARGE SCALE GENOMIC DNA]</scope>
    <source>
        <strain evidence="9 11">16-2004</strain>
        <strain evidence="8 10">F6900</strain>
    </source>
</reference>
<keyword evidence="3 5" id="KW-0346">Stress response</keyword>
<dbReference type="Pfam" id="PF08220">
    <property type="entry name" value="HTH_DeoR"/>
    <property type="match status" value="1"/>
</dbReference>
<protein>
    <recommendedName>
        <fullName evidence="5">Heat-inducible transcription repressor HrcA</fullName>
    </recommendedName>
</protein>
<dbReference type="EMBL" id="PQNK01000002">
    <property type="protein sequence ID" value="RRO87658.1"/>
    <property type="molecule type" value="Genomic_DNA"/>
</dbReference>
<dbReference type="NCBIfam" id="TIGR00331">
    <property type="entry name" value="hrcA"/>
    <property type="match status" value="1"/>
</dbReference>
<dbReference type="PIRSF" id="PIRSF005485">
    <property type="entry name" value="HrcA"/>
    <property type="match status" value="1"/>
</dbReference>
<dbReference type="InterPro" id="IPR002571">
    <property type="entry name" value="HrcA"/>
</dbReference>
<keyword evidence="2 5" id="KW-0805">Transcription regulation</keyword>
<dbReference type="SUPFAM" id="SSF46785">
    <property type="entry name" value="Winged helix' DNA-binding domain"/>
    <property type="match status" value="1"/>
</dbReference>
<feature type="domain" description="Heat-inducible transcription repressor HrcA C-terminal" evidence="6">
    <location>
        <begin position="106"/>
        <end position="342"/>
    </location>
</feature>
<evidence type="ECO:0000256" key="5">
    <source>
        <dbReference type="HAMAP-Rule" id="MF_00081"/>
    </source>
</evidence>
<dbReference type="SUPFAM" id="SSF55781">
    <property type="entry name" value="GAF domain-like"/>
    <property type="match status" value="1"/>
</dbReference>
<dbReference type="AlphaFoldDB" id="A0A426Q3U1"/>
<evidence type="ECO:0000313" key="11">
    <source>
        <dbReference type="Proteomes" id="UP000278422"/>
    </source>
</evidence>
<dbReference type="Gene3D" id="3.30.450.40">
    <property type="match status" value="1"/>
</dbReference>
<organism evidence="9 11">
    <name type="scientific">Corynebacterium bovis</name>
    <dbReference type="NCBI Taxonomy" id="36808"/>
    <lineage>
        <taxon>Bacteria</taxon>
        <taxon>Bacillati</taxon>
        <taxon>Actinomycetota</taxon>
        <taxon>Actinomycetes</taxon>
        <taxon>Mycobacteriales</taxon>
        <taxon>Corynebacteriaceae</taxon>
        <taxon>Corynebacterium</taxon>
    </lineage>
</organism>
<evidence type="ECO:0000256" key="3">
    <source>
        <dbReference type="ARBA" id="ARBA00023016"/>
    </source>
</evidence>
<dbReference type="GO" id="GO:0003700">
    <property type="term" value="F:DNA-binding transcription factor activity"/>
    <property type="evidence" value="ECO:0007669"/>
    <property type="project" value="InterPro"/>
</dbReference>
<keyword evidence="1 5" id="KW-0678">Repressor</keyword>
<dbReference type="Gene3D" id="1.10.10.10">
    <property type="entry name" value="Winged helix-like DNA-binding domain superfamily/Winged helix DNA-binding domain"/>
    <property type="match status" value="1"/>
</dbReference>
<dbReference type="PANTHER" id="PTHR34824:SF1">
    <property type="entry name" value="HEAT-INDUCIBLE TRANSCRIPTION REPRESSOR HRCA"/>
    <property type="match status" value="1"/>
</dbReference>
<dbReference type="Pfam" id="PF01628">
    <property type="entry name" value="HrcA"/>
    <property type="match status" value="1"/>
</dbReference>
<gene>
    <name evidence="5" type="primary">hrcA</name>
    <name evidence="9" type="ORF">CXF42_07300</name>
    <name evidence="8" type="ORF">CXF48_01745</name>
</gene>
<keyword evidence="11" id="KW-1185">Reference proteome</keyword>
<dbReference type="RefSeq" id="WP_125173124.1">
    <property type="nucleotide sequence ID" value="NZ_JAPJOD010000017.1"/>
</dbReference>
<dbReference type="HAMAP" id="MF_00081">
    <property type="entry name" value="HrcA"/>
    <property type="match status" value="1"/>
</dbReference>
<evidence type="ECO:0000256" key="4">
    <source>
        <dbReference type="ARBA" id="ARBA00023163"/>
    </source>
</evidence>
<evidence type="ECO:0000259" key="7">
    <source>
        <dbReference type="Pfam" id="PF08220"/>
    </source>
</evidence>
<comment type="similarity">
    <text evidence="5">Belongs to the HrcA family.</text>
</comment>
<dbReference type="GO" id="GO:0045892">
    <property type="term" value="P:negative regulation of DNA-templated transcription"/>
    <property type="evidence" value="ECO:0007669"/>
    <property type="project" value="UniProtKB-UniRule"/>
</dbReference>
<dbReference type="Proteomes" id="UP000276526">
    <property type="component" value="Unassembled WGS sequence"/>
</dbReference>
<dbReference type="Gene3D" id="3.30.390.60">
    <property type="entry name" value="Heat-inducible transcription repressor hrca homolog, domain 3"/>
    <property type="match status" value="1"/>
</dbReference>
<dbReference type="InterPro" id="IPR036388">
    <property type="entry name" value="WH-like_DNA-bd_sf"/>
</dbReference>
<dbReference type="GO" id="GO:0003677">
    <property type="term" value="F:DNA binding"/>
    <property type="evidence" value="ECO:0007669"/>
    <property type="project" value="InterPro"/>
</dbReference>
<dbReference type="InterPro" id="IPR036390">
    <property type="entry name" value="WH_DNA-bd_sf"/>
</dbReference>
<comment type="caution">
    <text evidence="9">The sequence shown here is derived from an EMBL/GenBank/DDBJ whole genome shotgun (WGS) entry which is preliminary data.</text>
</comment>
<dbReference type="InterPro" id="IPR029016">
    <property type="entry name" value="GAF-like_dom_sf"/>
</dbReference>
<name>A0A426Q3U1_9CORY</name>
<evidence type="ECO:0000313" key="10">
    <source>
        <dbReference type="Proteomes" id="UP000276526"/>
    </source>
</evidence>
<evidence type="ECO:0000259" key="6">
    <source>
        <dbReference type="Pfam" id="PF01628"/>
    </source>
</evidence>
<accession>A0A426Q3U1</accession>
<feature type="domain" description="HTH deoR-type" evidence="7">
    <location>
        <begin position="18"/>
        <end position="62"/>
    </location>
</feature>
<keyword evidence="4 5" id="KW-0804">Transcription</keyword>
<sequence>MTGTAETRRGHVLRAIVTDYISSQEPVGSKALVERHGLGVSPATIRNDMAALEAEGYITQEHASSGRVPTQKGYRRFVDGMSGIKPMSAPERRAVLEFLSGGVDMEDVLRRSVQLLAQLTRQVAVVQLPDLRAGRVKHCEVVQLAPARLLLVLITDTGRVDQRNVDLTEPMPEADTPRLRDIINTALVGRTLDDASANVSALAAGEVAGLPADLRGPALACATVLVETMLERSSDRLILAGTPNLLNVNELQPVIEALEEQVVMLKLLSSVRDLGARAGGVAGGVAGEPGGPGPGVQVSIGGENEDEELRAASVLATGYGSGGEVLGGLGVVGPTYIDYSGSMSSLSVVAHYVSRILSGR</sequence>
<comment type="function">
    <text evidence="5">Negative regulator of class I heat shock genes (grpE-dnaK-dnaJ and groELS operons). Prevents heat-shock induction of these operons.</text>
</comment>
<dbReference type="EMBL" id="PQNQ01000019">
    <property type="protein sequence ID" value="RRQ03363.1"/>
    <property type="molecule type" value="Genomic_DNA"/>
</dbReference>
<dbReference type="InterPro" id="IPR023120">
    <property type="entry name" value="WHTH_transcript_rep_HrcA_IDD"/>
</dbReference>
<evidence type="ECO:0000256" key="1">
    <source>
        <dbReference type="ARBA" id="ARBA00022491"/>
    </source>
</evidence>
<evidence type="ECO:0000313" key="8">
    <source>
        <dbReference type="EMBL" id="RRO87658.1"/>
    </source>
</evidence>
<dbReference type="InterPro" id="IPR001034">
    <property type="entry name" value="DeoR_HTH"/>
</dbReference>
<dbReference type="Proteomes" id="UP000278422">
    <property type="component" value="Unassembled WGS sequence"/>
</dbReference>
<evidence type="ECO:0000256" key="2">
    <source>
        <dbReference type="ARBA" id="ARBA00023015"/>
    </source>
</evidence>